<evidence type="ECO:0000313" key="2">
    <source>
        <dbReference type="EMBL" id="CAB9496839.1"/>
    </source>
</evidence>
<dbReference type="EMBL" id="CAICTM010000010">
    <property type="protein sequence ID" value="CAB9496839.1"/>
    <property type="molecule type" value="Genomic_DNA"/>
</dbReference>
<dbReference type="Proteomes" id="UP001153069">
    <property type="component" value="Unassembled WGS sequence"/>
</dbReference>
<feature type="region of interest" description="Disordered" evidence="1">
    <location>
        <begin position="39"/>
        <end position="130"/>
    </location>
</feature>
<sequence length="130" mass="14107">MTGIPEYISIPSIAFSMEDQEETSLASVAVPMLPLERWMSEGLPSGSTRSSSSRCSAPPALPRRPSAVEEATSRESKRKSKSTSAATRKPKTKRATDTSKISAAPRLPQRTNDSQRNHNAVVGVAPQRER</sequence>
<gene>
    <name evidence="2" type="ORF">SEMRO_10_G008031.1</name>
</gene>
<proteinExistence type="predicted"/>
<protein>
    <submittedName>
        <fullName evidence="2">Uncharacterized protein</fullName>
    </submittedName>
</protein>
<accession>A0A9N8D655</accession>
<keyword evidence="3" id="KW-1185">Reference proteome</keyword>
<feature type="compositionally biased region" description="Low complexity" evidence="1">
    <location>
        <begin position="44"/>
        <end position="58"/>
    </location>
</feature>
<comment type="caution">
    <text evidence="2">The sequence shown here is derived from an EMBL/GenBank/DDBJ whole genome shotgun (WGS) entry which is preliminary data.</text>
</comment>
<reference evidence="2" key="1">
    <citation type="submission" date="2020-06" db="EMBL/GenBank/DDBJ databases">
        <authorList>
            <consortium name="Plant Systems Biology data submission"/>
        </authorList>
    </citation>
    <scope>NUCLEOTIDE SEQUENCE</scope>
    <source>
        <strain evidence="2">D6</strain>
    </source>
</reference>
<feature type="compositionally biased region" description="Polar residues" evidence="1">
    <location>
        <begin position="109"/>
        <end position="118"/>
    </location>
</feature>
<evidence type="ECO:0000256" key="1">
    <source>
        <dbReference type="SAM" id="MobiDB-lite"/>
    </source>
</evidence>
<name>A0A9N8D655_9STRA</name>
<dbReference type="AlphaFoldDB" id="A0A9N8D655"/>
<organism evidence="2 3">
    <name type="scientific">Seminavis robusta</name>
    <dbReference type="NCBI Taxonomy" id="568900"/>
    <lineage>
        <taxon>Eukaryota</taxon>
        <taxon>Sar</taxon>
        <taxon>Stramenopiles</taxon>
        <taxon>Ochrophyta</taxon>
        <taxon>Bacillariophyta</taxon>
        <taxon>Bacillariophyceae</taxon>
        <taxon>Bacillariophycidae</taxon>
        <taxon>Naviculales</taxon>
        <taxon>Naviculaceae</taxon>
        <taxon>Seminavis</taxon>
    </lineage>
</organism>
<evidence type="ECO:0000313" key="3">
    <source>
        <dbReference type="Proteomes" id="UP001153069"/>
    </source>
</evidence>